<accession>A0A0A8Z657</accession>
<name>A0A0A8Z657_ARUDO</name>
<protein>
    <submittedName>
        <fullName evidence="2">Uncharacterized protein</fullName>
    </submittedName>
</protein>
<feature type="region of interest" description="Disordered" evidence="1">
    <location>
        <begin position="1"/>
        <end position="102"/>
    </location>
</feature>
<evidence type="ECO:0000313" key="2">
    <source>
        <dbReference type="EMBL" id="JAD33123.1"/>
    </source>
</evidence>
<dbReference type="AlphaFoldDB" id="A0A0A8Z657"/>
<reference evidence="2" key="2">
    <citation type="journal article" date="2015" name="Data Brief">
        <title>Shoot transcriptome of the giant reed, Arundo donax.</title>
        <authorList>
            <person name="Barrero R.A."/>
            <person name="Guerrero F.D."/>
            <person name="Moolhuijzen P."/>
            <person name="Goolsby J.A."/>
            <person name="Tidwell J."/>
            <person name="Bellgard S.E."/>
            <person name="Bellgard M.I."/>
        </authorList>
    </citation>
    <scope>NUCLEOTIDE SEQUENCE</scope>
    <source>
        <tissue evidence="2">Shoot tissue taken approximately 20 cm above the soil surface</tissue>
    </source>
</reference>
<sequence>MWWGSPHAVSAGTAGACWPRPAEQPDSALPLVGSRPSRSASARTSPTRPALNCREPAVNLNPTLPSPAHLGTGSRRRCVRPGAKNKAGIFPTGRQLKSQRRA</sequence>
<reference evidence="2" key="1">
    <citation type="submission" date="2014-09" db="EMBL/GenBank/DDBJ databases">
        <authorList>
            <person name="Magalhaes I.L.F."/>
            <person name="Oliveira U."/>
            <person name="Santos F.R."/>
            <person name="Vidigal T.H.D.A."/>
            <person name="Brescovit A.D."/>
            <person name="Santos A.J."/>
        </authorList>
    </citation>
    <scope>NUCLEOTIDE SEQUENCE</scope>
    <source>
        <tissue evidence="2">Shoot tissue taken approximately 20 cm above the soil surface</tissue>
    </source>
</reference>
<dbReference type="EMBL" id="GBRH01264772">
    <property type="protein sequence ID" value="JAD33123.1"/>
    <property type="molecule type" value="Transcribed_RNA"/>
</dbReference>
<proteinExistence type="predicted"/>
<feature type="compositionally biased region" description="Low complexity" evidence="1">
    <location>
        <begin position="34"/>
        <end position="50"/>
    </location>
</feature>
<evidence type="ECO:0000256" key="1">
    <source>
        <dbReference type="SAM" id="MobiDB-lite"/>
    </source>
</evidence>
<organism evidence="2">
    <name type="scientific">Arundo donax</name>
    <name type="common">Giant reed</name>
    <name type="synonym">Donax arundinaceus</name>
    <dbReference type="NCBI Taxonomy" id="35708"/>
    <lineage>
        <taxon>Eukaryota</taxon>
        <taxon>Viridiplantae</taxon>
        <taxon>Streptophyta</taxon>
        <taxon>Embryophyta</taxon>
        <taxon>Tracheophyta</taxon>
        <taxon>Spermatophyta</taxon>
        <taxon>Magnoliopsida</taxon>
        <taxon>Liliopsida</taxon>
        <taxon>Poales</taxon>
        <taxon>Poaceae</taxon>
        <taxon>PACMAD clade</taxon>
        <taxon>Arundinoideae</taxon>
        <taxon>Arundineae</taxon>
        <taxon>Arundo</taxon>
    </lineage>
</organism>